<keyword evidence="12" id="KW-0472">Membrane</keyword>
<keyword evidence="11" id="KW-0503">Monooxygenase</keyword>
<dbReference type="PANTHER" id="PTHR24292:SF100">
    <property type="entry name" value="CYTOCHROME P450 6A16, ISOFORM B-RELATED"/>
    <property type="match status" value="1"/>
</dbReference>
<dbReference type="Gene3D" id="1.10.630.10">
    <property type="entry name" value="Cytochrome P450"/>
    <property type="match status" value="1"/>
</dbReference>
<evidence type="ECO:0000256" key="5">
    <source>
        <dbReference type="ARBA" id="ARBA00022617"/>
    </source>
</evidence>
<evidence type="ECO:0000256" key="9">
    <source>
        <dbReference type="ARBA" id="ARBA00023002"/>
    </source>
</evidence>
<evidence type="ECO:0000256" key="12">
    <source>
        <dbReference type="ARBA" id="ARBA00023136"/>
    </source>
</evidence>
<protein>
    <submittedName>
        <fullName evidence="13">Cytochrome P450</fullName>
    </submittedName>
</protein>
<keyword evidence="10" id="KW-0408">Iron</keyword>
<comment type="cofactor">
    <cofactor evidence="1">
        <name>heme</name>
        <dbReference type="ChEBI" id="CHEBI:30413"/>
    </cofactor>
</comment>
<dbReference type="PANTHER" id="PTHR24292">
    <property type="entry name" value="CYTOCHROME P450"/>
    <property type="match status" value="1"/>
</dbReference>
<evidence type="ECO:0000313" key="14">
    <source>
        <dbReference type="Proteomes" id="UP001458880"/>
    </source>
</evidence>
<keyword evidence="8" id="KW-0492">Microsome</keyword>
<keyword evidence="6" id="KW-0479">Metal-binding</keyword>
<dbReference type="GO" id="GO:0005789">
    <property type="term" value="C:endoplasmic reticulum membrane"/>
    <property type="evidence" value="ECO:0007669"/>
    <property type="project" value="UniProtKB-SubCell"/>
</dbReference>
<name>A0AAW1J0Z4_POPJA</name>
<sequence>MWLALSIIFLTSFFSLYIYSKWIYGYWKRRNIPYLTPTYPIGNFEPPWAINEGFHKTMANTYNEFKKKGYKYGGIFSFLRPTFVPVDLDIIKHIMIKDFQYFVDRGVYYNEKTDPLSAHLFSMEGDKWRSLRARLSPTFTSGKMKSMFQIVMDCGKGLQDGLRKRATGRNREIVSK</sequence>
<evidence type="ECO:0000256" key="11">
    <source>
        <dbReference type="ARBA" id="ARBA00023033"/>
    </source>
</evidence>
<dbReference type="SUPFAM" id="SSF48264">
    <property type="entry name" value="Cytochrome P450"/>
    <property type="match status" value="1"/>
</dbReference>
<dbReference type="InterPro" id="IPR001128">
    <property type="entry name" value="Cyt_P450"/>
</dbReference>
<dbReference type="InterPro" id="IPR036396">
    <property type="entry name" value="Cyt_P450_sf"/>
</dbReference>
<evidence type="ECO:0000256" key="10">
    <source>
        <dbReference type="ARBA" id="ARBA00023004"/>
    </source>
</evidence>
<comment type="caution">
    <text evidence="13">The sequence shown here is derived from an EMBL/GenBank/DDBJ whole genome shotgun (WGS) entry which is preliminary data.</text>
</comment>
<accession>A0AAW1J0Z4</accession>
<dbReference type="Pfam" id="PF00067">
    <property type="entry name" value="p450"/>
    <property type="match status" value="1"/>
</dbReference>
<dbReference type="GO" id="GO:0004497">
    <property type="term" value="F:monooxygenase activity"/>
    <property type="evidence" value="ECO:0007669"/>
    <property type="project" value="UniProtKB-KW"/>
</dbReference>
<evidence type="ECO:0000256" key="2">
    <source>
        <dbReference type="ARBA" id="ARBA00004174"/>
    </source>
</evidence>
<dbReference type="EMBL" id="JASPKY010000454">
    <property type="protein sequence ID" value="KAK9696345.1"/>
    <property type="molecule type" value="Genomic_DNA"/>
</dbReference>
<keyword evidence="9" id="KW-0560">Oxidoreductase</keyword>
<organism evidence="13 14">
    <name type="scientific">Popillia japonica</name>
    <name type="common">Japanese beetle</name>
    <dbReference type="NCBI Taxonomy" id="7064"/>
    <lineage>
        <taxon>Eukaryota</taxon>
        <taxon>Metazoa</taxon>
        <taxon>Ecdysozoa</taxon>
        <taxon>Arthropoda</taxon>
        <taxon>Hexapoda</taxon>
        <taxon>Insecta</taxon>
        <taxon>Pterygota</taxon>
        <taxon>Neoptera</taxon>
        <taxon>Endopterygota</taxon>
        <taxon>Coleoptera</taxon>
        <taxon>Polyphaga</taxon>
        <taxon>Scarabaeiformia</taxon>
        <taxon>Scarabaeidae</taxon>
        <taxon>Rutelinae</taxon>
        <taxon>Popillia</taxon>
    </lineage>
</organism>
<dbReference type="GO" id="GO:0020037">
    <property type="term" value="F:heme binding"/>
    <property type="evidence" value="ECO:0007669"/>
    <property type="project" value="InterPro"/>
</dbReference>
<evidence type="ECO:0000256" key="7">
    <source>
        <dbReference type="ARBA" id="ARBA00022824"/>
    </source>
</evidence>
<dbReference type="GO" id="GO:0016705">
    <property type="term" value="F:oxidoreductase activity, acting on paired donors, with incorporation or reduction of molecular oxygen"/>
    <property type="evidence" value="ECO:0007669"/>
    <property type="project" value="InterPro"/>
</dbReference>
<evidence type="ECO:0000256" key="4">
    <source>
        <dbReference type="ARBA" id="ARBA00010617"/>
    </source>
</evidence>
<evidence type="ECO:0000256" key="8">
    <source>
        <dbReference type="ARBA" id="ARBA00022848"/>
    </source>
</evidence>
<dbReference type="Proteomes" id="UP001458880">
    <property type="component" value="Unassembled WGS sequence"/>
</dbReference>
<gene>
    <name evidence="13" type="ORF">QE152_g31981</name>
</gene>
<keyword evidence="7" id="KW-0256">Endoplasmic reticulum</keyword>
<dbReference type="AlphaFoldDB" id="A0AAW1J0Z4"/>
<keyword evidence="14" id="KW-1185">Reference proteome</keyword>
<reference evidence="13 14" key="1">
    <citation type="journal article" date="2024" name="BMC Genomics">
        <title>De novo assembly and annotation of Popillia japonica's genome with initial clues to its potential as an invasive pest.</title>
        <authorList>
            <person name="Cucini C."/>
            <person name="Boschi S."/>
            <person name="Funari R."/>
            <person name="Cardaioli E."/>
            <person name="Iannotti N."/>
            <person name="Marturano G."/>
            <person name="Paoli F."/>
            <person name="Bruttini M."/>
            <person name="Carapelli A."/>
            <person name="Frati F."/>
            <person name="Nardi F."/>
        </authorList>
    </citation>
    <scope>NUCLEOTIDE SEQUENCE [LARGE SCALE GENOMIC DNA]</scope>
    <source>
        <strain evidence="13">DMR45628</strain>
    </source>
</reference>
<dbReference type="GO" id="GO:0005506">
    <property type="term" value="F:iron ion binding"/>
    <property type="evidence" value="ECO:0007669"/>
    <property type="project" value="InterPro"/>
</dbReference>
<evidence type="ECO:0000313" key="13">
    <source>
        <dbReference type="EMBL" id="KAK9696345.1"/>
    </source>
</evidence>
<keyword evidence="5" id="KW-0349">Heme</keyword>
<evidence type="ECO:0000256" key="3">
    <source>
        <dbReference type="ARBA" id="ARBA00004406"/>
    </source>
</evidence>
<comment type="similarity">
    <text evidence="4">Belongs to the cytochrome P450 family.</text>
</comment>
<comment type="subcellular location">
    <subcellularLocation>
        <location evidence="3">Endoplasmic reticulum membrane</location>
        <topology evidence="3">Peripheral membrane protein</topology>
    </subcellularLocation>
    <subcellularLocation>
        <location evidence="2">Microsome membrane</location>
        <topology evidence="2">Peripheral membrane protein</topology>
    </subcellularLocation>
</comment>
<evidence type="ECO:0000256" key="1">
    <source>
        <dbReference type="ARBA" id="ARBA00001971"/>
    </source>
</evidence>
<dbReference type="InterPro" id="IPR050476">
    <property type="entry name" value="Insect_CytP450_Detox"/>
</dbReference>
<evidence type="ECO:0000256" key="6">
    <source>
        <dbReference type="ARBA" id="ARBA00022723"/>
    </source>
</evidence>
<proteinExistence type="inferred from homology"/>